<gene>
    <name evidence="1" type="ORF">R3P38DRAFT_3283761</name>
</gene>
<name>A0AAW0A6R1_9AGAR</name>
<reference evidence="1 2" key="1">
    <citation type="journal article" date="2024" name="J Genomics">
        <title>Draft genome sequencing and assembly of Favolaschia claudopus CIRM-BRFM 2984 isolated from oak limbs.</title>
        <authorList>
            <person name="Navarro D."/>
            <person name="Drula E."/>
            <person name="Chaduli D."/>
            <person name="Cazenave R."/>
            <person name="Ahrendt S."/>
            <person name="Wang J."/>
            <person name="Lipzen A."/>
            <person name="Daum C."/>
            <person name="Barry K."/>
            <person name="Grigoriev I.V."/>
            <person name="Favel A."/>
            <person name="Rosso M.N."/>
            <person name="Martin F."/>
        </authorList>
    </citation>
    <scope>NUCLEOTIDE SEQUENCE [LARGE SCALE GENOMIC DNA]</scope>
    <source>
        <strain evidence="1 2">CIRM-BRFM 2984</strain>
    </source>
</reference>
<protein>
    <submittedName>
        <fullName evidence="1">Uncharacterized protein</fullName>
    </submittedName>
</protein>
<evidence type="ECO:0000313" key="1">
    <source>
        <dbReference type="EMBL" id="KAK7001945.1"/>
    </source>
</evidence>
<proteinExistence type="predicted"/>
<keyword evidence="2" id="KW-1185">Reference proteome</keyword>
<comment type="caution">
    <text evidence="1">The sequence shown here is derived from an EMBL/GenBank/DDBJ whole genome shotgun (WGS) entry which is preliminary data.</text>
</comment>
<sequence>MSSNPALPPISSYPWQFPLTSQVTTALHCTNRLLFSLNVLDFALDKHSVAPTQLASKHDFWYTIFDSEQNFWLWENEEEREIGRRFFPESDAHPDGRFSAGVIDDFLAHKLQAHSKPISGLGRLSHLKSGVRIRFLAWLFIVMERELGSRQQMPIARKTNSAETFPALYRLLFKIFVPAWPSILWALFRMLRADEPEPVLTFLSLLRDERNRDLFVWDRKDQEILSWSQQNFKIGPLLLDWHRYTAEIDPQTWTTIDYLTRVKRRLSVRHEASTGGKGLGVEFMAFGRRSTGV</sequence>
<dbReference type="AlphaFoldDB" id="A0AAW0A6R1"/>
<dbReference type="EMBL" id="JAWWNJ010000081">
    <property type="protein sequence ID" value="KAK7001945.1"/>
    <property type="molecule type" value="Genomic_DNA"/>
</dbReference>
<evidence type="ECO:0000313" key="2">
    <source>
        <dbReference type="Proteomes" id="UP001362999"/>
    </source>
</evidence>
<organism evidence="1 2">
    <name type="scientific">Favolaschia claudopus</name>
    <dbReference type="NCBI Taxonomy" id="2862362"/>
    <lineage>
        <taxon>Eukaryota</taxon>
        <taxon>Fungi</taxon>
        <taxon>Dikarya</taxon>
        <taxon>Basidiomycota</taxon>
        <taxon>Agaricomycotina</taxon>
        <taxon>Agaricomycetes</taxon>
        <taxon>Agaricomycetidae</taxon>
        <taxon>Agaricales</taxon>
        <taxon>Marasmiineae</taxon>
        <taxon>Mycenaceae</taxon>
        <taxon>Favolaschia</taxon>
    </lineage>
</organism>
<accession>A0AAW0A6R1</accession>
<dbReference type="Proteomes" id="UP001362999">
    <property type="component" value="Unassembled WGS sequence"/>
</dbReference>